<comment type="subcellular location">
    <subcellularLocation>
        <location evidence="12">Cytoplasm</location>
    </subcellularLocation>
    <subcellularLocation>
        <location evidence="12">Nucleus</location>
    </subcellularLocation>
</comment>
<dbReference type="Gene3D" id="3.40.1190.20">
    <property type="match status" value="1"/>
</dbReference>
<dbReference type="InterPro" id="IPR002173">
    <property type="entry name" value="Carboh/pur_kinase_PfkB_CS"/>
</dbReference>
<dbReference type="PANTHER" id="PTHR10584:SF166">
    <property type="entry name" value="RIBOKINASE"/>
    <property type="match status" value="1"/>
</dbReference>
<dbReference type="SUPFAM" id="SSF53613">
    <property type="entry name" value="Ribokinase-like"/>
    <property type="match status" value="1"/>
</dbReference>
<dbReference type="GO" id="GO:0005524">
    <property type="term" value="F:ATP binding"/>
    <property type="evidence" value="ECO:0007669"/>
    <property type="project" value="UniProtKB-UniRule"/>
</dbReference>
<feature type="binding site" evidence="12">
    <location>
        <position position="271"/>
    </location>
    <ligand>
        <name>K(+)</name>
        <dbReference type="ChEBI" id="CHEBI:29103"/>
    </ligand>
</feature>
<dbReference type="InterPro" id="IPR011611">
    <property type="entry name" value="PfkB_dom"/>
</dbReference>
<feature type="binding site" evidence="12">
    <location>
        <position position="204"/>
    </location>
    <ligand>
        <name>ATP</name>
        <dbReference type="ChEBI" id="CHEBI:30616"/>
    </ligand>
</feature>
<keyword evidence="12" id="KW-0539">Nucleus</keyword>
<dbReference type="PANTHER" id="PTHR10584">
    <property type="entry name" value="SUGAR KINASE"/>
    <property type="match status" value="1"/>
</dbReference>
<keyword evidence="9 12" id="KW-0460">Magnesium</keyword>
<comment type="subunit">
    <text evidence="12">Homodimer.</text>
</comment>
<evidence type="ECO:0000313" key="14">
    <source>
        <dbReference type="EMBL" id="CAG6739499.1"/>
    </source>
</evidence>
<dbReference type="AlphaFoldDB" id="A0A8D9E4X4"/>
<feature type="binding site" evidence="12">
    <location>
        <position position="310"/>
    </location>
    <ligand>
        <name>K(+)</name>
        <dbReference type="ChEBI" id="CHEBI:29103"/>
    </ligand>
</feature>
<sequence length="334" mass="35317">MSSTSSELQNGNDKKTDIVVVGSCMIDLVSYVPRLPMPGETIHGTKFQQGFGGKGANQCVAAAKLGASTALVAKLGGDNFGACYLSELNQYDNLSTRYVSRAGEGISSGMASISVSSNGENQIVIVPGANSTLCNSDIDAALPLLRNSKVVVFQGETPWSTTRYCLDKMVHTEVLSILNVAPAPSIPCSDLITSLTLASIVCVNEVEAELLTQIKLDSEEHISDSLDSLFSLGCKTVIITLGANGAVFATSKSRTVEKVQVKKVDHPVDTTGAGDCFLGALAYFISYFPSLPLGEQISRACKIARLSVMQCGTQPSFPSLSLLEFLDESLLSIK</sequence>
<feature type="binding site" evidence="12">
    <location>
        <position position="269"/>
    </location>
    <ligand>
        <name>K(+)</name>
        <dbReference type="ChEBI" id="CHEBI:29103"/>
    </ligand>
</feature>
<evidence type="ECO:0000256" key="9">
    <source>
        <dbReference type="ARBA" id="ARBA00022842"/>
    </source>
</evidence>
<keyword evidence="8 12" id="KW-0067">ATP-binding</keyword>
<evidence type="ECO:0000256" key="3">
    <source>
        <dbReference type="ARBA" id="ARBA00016943"/>
    </source>
</evidence>
<evidence type="ECO:0000256" key="1">
    <source>
        <dbReference type="ARBA" id="ARBA00005380"/>
    </source>
</evidence>
<comment type="similarity">
    <text evidence="1">Belongs to the carbohydrate kinase pfkB family.</text>
</comment>
<keyword evidence="5 12" id="KW-0479">Metal-binding</keyword>
<dbReference type="GO" id="GO:0005634">
    <property type="term" value="C:nucleus"/>
    <property type="evidence" value="ECO:0007669"/>
    <property type="project" value="UniProtKB-SubCell"/>
</dbReference>
<comment type="function">
    <text evidence="12">Catalyzes the phosphorylation of ribose at O-5 in a reaction requiring ATP and magnesium. The resulting D-ribose-5-phosphate can then be used either for sythesis of nucleotides, histidine, and tryptophan, or as a component of the pentose phosphate pathway.</text>
</comment>
<feature type="binding site" evidence="12">
    <location>
        <begin position="274"/>
        <end position="275"/>
    </location>
    <ligand>
        <name>ATP</name>
        <dbReference type="ChEBI" id="CHEBI:30616"/>
    </ligand>
</feature>
<dbReference type="GO" id="GO:0004747">
    <property type="term" value="F:ribokinase activity"/>
    <property type="evidence" value="ECO:0007669"/>
    <property type="project" value="UniProtKB-UniRule"/>
</dbReference>
<feature type="binding site" evidence="12">
    <location>
        <position position="275"/>
    </location>
    <ligand>
        <name>substrate</name>
    </ligand>
</feature>
<dbReference type="HAMAP" id="MF_01987">
    <property type="entry name" value="Ribokinase"/>
    <property type="match status" value="1"/>
</dbReference>
<dbReference type="UniPathway" id="UPA00916">
    <property type="reaction ID" value="UER00889"/>
</dbReference>
<dbReference type="GO" id="GO:0046872">
    <property type="term" value="F:metal ion binding"/>
    <property type="evidence" value="ECO:0007669"/>
    <property type="project" value="UniProtKB-KW"/>
</dbReference>
<keyword evidence="4 12" id="KW-0808">Transferase</keyword>
<evidence type="ECO:0000256" key="2">
    <source>
        <dbReference type="ARBA" id="ARBA00012035"/>
    </source>
</evidence>
<evidence type="ECO:0000256" key="12">
    <source>
        <dbReference type="HAMAP-Rule" id="MF_03215"/>
    </source>
</evidence>
<keyword evidence="11 12" id="KW-0119">Carbohydrate metabolism</keyword>
<evidence type="ECO:0000256" key="5">
    <source>
        <dbReference type="ARBA" id="ARBA00022723"/>
    </source>
</evidence>
<comment type="catalytic activity">
    <reaction evidence="12">
        <text>D-ribose + ATP = D-ribose 5-phosphate + ADP + H(+)</text>
        <dbReference type="Rhea" id="RHEA:13697"/>
        <dbReference type="ChEBI" id="CHEBI:15378"/>
        <dbReference type="ChEBI" id="CHEBI:30616"/>
        <dbReference type="ChEBI" id="CHEBI:47013"/>
        <dbReference type="ChEBI" id="CHEBI:78346"/>
        <dbReference type="ChEBI" id="CHEBI:456216"/>
        <dbReference type="EC" id="2.7.1.15"/>
    </reaction>
</comment>
<keyword evidence="10 12" id="KW-0630">Potassium</keyword>
<evidence type="ECO:0000256" key="7">
    <source>
        <dbReference type="ARBA" id="ARBA00022777"/>
    </source>
</evidence>
<organism evidence="14">
    <name type="scientific">Cacopsylla melanoneura</name>
    <dbReference type="NCBI Taxonomy" id="428564"/>
    <lineage>
        <taxon>Eukaryota</taxon>
        <taxon>Metazoa</taxon>
        <taxon>Ecdysozoa</taxon>
        <taxon>Arthropoda</taxon>
        <taxon>Hexapoda</taxon>
        <taxon>Insecta</taxon>
        <taxon>Pterygota</taxon>
        <taxon>Neoptera</taxon>
        <taxon>Paraneoptera</taxon>
        <taxon>Hemiptera</taxon>
        <taxon>Sternorrhyncha</taxon>
        <taxon>Psylloidea</taxon>
        <taxon>Psyllidae</taxon>
        <taxon>Psyllinae</taxon>
        <taxon>Cacopsylla</taxon>
    </lineage>
</organism>
<evidence type="ECO:0000256" key="11">
    <source>
        <dbReference type="ARBA" id="ARBA00023277"/>
    </source>
</evidence>
<dbReference type="InterPro" id="IPR029056">
    <property type="entry name" value="Ribokinase-like"/>
</dbReference>
<feature type="active site" description="Proton acceptor" evidence="12">
    <location>
        <position position="275"/>
    </location>
</feature>
<comment type="caution">
    <text evidence="12">Lacks conserved residue(s) required for the propagation of feature annotation.</text>
</comment>
<evidence type="ECO:0000256" key="8">
    <source>
        <dbReference type="ARBA" id="ARBA00022840"/>
    </source>
</evidence>
<comment type="similarity">
    <text evidence="12">Belongs to the carbohydrate kinase PfkB family. Ribokinase subfamily.</text>
</comment>
<comment type="activity regulation">
    <text evidence="12">Activated by a monovalent cation that binds near, but not in, the active site. The most likely occupant of the site in vivo is potassium. Ion binding induces a conformational change that may alter substrate affinity.</text>
</comment>
<feature type="binding site" evidence="12">
    <location>
        <position position="156"/>
    </location>
    <ligand>
        <name>substrate</name>
    </ligand>
</feature>
<dbReference type="GO" id="GO:0019303">
    <property type="term" value="P:D-ribose catabolic process"/>
    <property type="evidence" value="ECO:0007669"/>
    <property type="project" value="UniProtKB-UniRule"/>
</dbReference>
<dbReference type="EMBL" id="HBUF01413584">
    <property type="protein sequence ID" value="CAG6739499.1"/>
    <property type="molecule type" value="Transcribed_RNA"/>
</dbReference>
<name>A0A8D9E4X4_9HEMI</name>
<accession>A0A8D9E4X4</accession>
<dbReference type="EC" id="2.7.1.15" evidence="2 12"/>
<feature type="binding site" evidence="12">
    <location>
        <position position="307"/>
    </location>
    <ligand>
        <name>K(+)</name>
        <dbReference type="ChEBI" id="CHEBI:29103"/>
    </ligand>
</feature>
<dbReference type="InterPro" id="IPR002139">
    <property type="entry name" value="Ribo/fructo_kinase"/>
</dbReference>
<feature type="binding site" evidence="12">
    <location>
        <begin position="240"/>
        <end position="245"/>
    </location>
    <ligand>
        <name>ATP</name>
        <dbReference type="ChEBI" id="CHEBI:30616"/>
    </ligand>
</feature>
<feature type="binding site" evidence="12">
    <location>
        <position position="316"/>
    </location>
    <ligand>
        <name>K(+)</name>
        <dbReference type="ChEBI" id="CHEBI:29103"/>
    </ligand>
</feature>
<dbReference type="GO" id="GO:0005829">
    <property type="term" value="C:cytosol"/>
    <property type="evidence" value="ECO:0007669"/>
    <property type="project" value="TreeGrafter"/>
</dbReference>
<protein>
    <recommendedName>
        <fullName evidence="3 12">Ribokinase</fullName>
        <shortName evidence="12">RK</shortName>
        <ecNumber evidence="2 12">2.7.1.15</ecNumber>
    </recommendedName>
</protein>
<keyword evidence="7 12" id="KW-0418">Kinase</keyword>
<feature type="domain" description="Carbohydrate kinase PfkB" evidence="13">
    <location>
        <begin position="16"/>
        <end position="318"/>
    </location>
</feature>
<dbReference type="CDD" id="cd01174">
    <property type="entry name" value="ribokinase"/>
    <property type="match status" value="1"/>
</dbReference>
<dbReference type="Pfam" id="PF00294">
    <property type="entry name" value="PfkB"/>
    <property type="match status" value="1"/>
</dbReference>
<evidence type="ECO:0000256" key="4">
    <source>
        <dbReference type="ARBA" id="ARBA00022679"/>
    </source>
</evidence>
<feature type="binding site" evidence="12">
    <location>
        <begin position="53"/>
        <end position="57"/>
    </location>
    <ligand>
        <name>substrate</name>
    </ligand>
</feature>
<comment type="cofactor">
    <cofactor evidence="12">
        <name>Mg(2+)</name>
        <dbReference type="ChEBI" id="CHEBI:18420"/>
    </cofactor>
    <text evidence="12">Requires a divalent cation, most likely magnesium in vivo, as an electrophilic catalyst to aid phosphoryl group transfer. It is the chelate of the metal and the nucleotide that is the actual substrate.</text>
</comment>
<feature type="binding site" evidence="12">
    <location>
        <position position="312"/>
    </location>
    <ligand>
        <name>K(+)</name>
        <dbReference type="ChEBI" id="CHEBI:29103"/>
    </ligand>
</feature>
<evidence type="ECO:0000259" key="13">
    <source>
        <dbReference type="Pfam" id="PF00294"/>
    </source>
</evidence>
<dbReference type="PRINTS" id="PR00990">
    <property type="entry name" value="RIBOKINASE"/>
</dbReference>
<feature type="binding site" evidence="12">
    <location>
        <begin position="25"/>
        <end position="27"/>
    </location>
    <ligand>
        <name>substrate</name>
    </ligand>
</feature>
<proteinExistence type="inferred from homology"/>
<dbReference type="PROSITE" id="PS00584">
    <property type="entry name" value="PFKB_KINASES_2"/>
    <property type="match status" value="1"/>
</dbReference>
<evidence type="ECO:0000256" key="10">
    <source>
        <dbReference type="ARBA" id="ARBA00022958"/>
    </source>
</evidence>
<comment type="pathway">
    <text evidence="12">Carbohydrate metabolism; D-ribose degradation; D-ribose 5-phosphate from beta-D-ribopyranose: step 2/2.</text>
</comment>
<keyword evidence="6 12" id="KW-0547">Nucleotide-binding</keyword>
<reference evidence="14" key="1">
    <citation type="submission" date="2021-05" db="EMBL/GenBank/DDBJ databases">
        <authorList>
            <person name="Alioto T."/>
            <person name="Alioto T."/>
            <person name="Gomez Garrido J."/>
        </authorList>
    </citation>
    <scope>NUCLEOTIDE SEQUENCE</scope>
</reference>
<keyword evidence="12" id="KW-0963">Cytoplasm</keyword>
<evidence type="ECO:0000256" key="6">
    <source>
        <dbReference type="ARBA" id="ARBA00022741"/>
    </source>
</evidence>
<dbReference type="InterPro" id="IPR011877">
    <property type="entry name" value="Ribokinase"/>
</dbReference>